<dbReference type="GO" id="GO:0016787">
    <property type="term" value="F:hydrolase activity"/>
    <property type="evidence" value="ECO:0007669"/>
    <property type="project" value="UniProtKB-KW"/>
</dbReference>
<dbReference type="OrthoDB" id="9798547at2"/>
<reference evidence="9" key="1">
    <citation type="submission" date="2017-04" db="EMBL/GenBank/DDBJ databases">
        <authorList>
            <person name="Varghese N."/>
            <person name="Submissions S."/>
        </authorList>
    </citation>
    <scope>NUCLEOTIDE SEQUENCE [LARGE SCALE GENOMIC DNA]</scope>
    <source>
        <strain evidence="9">DSM 16537</strain>
    </source>
</reference>
<evidence type="ECO:0000256" key="6">
    <source>
        <dbReference type="ARBA" id="ARBA00022884"/>
    </source>
</evidence>
<dbReference type="PANTHER" id="PTHR34873">
    <property type="entry name" value="SSR1766 PROTEIN"/>
    <property type="match status" value="1"/>
</dbReference>
<evidence type="ECO:0000256" key="4">
    <source>
        <dbReference type="ARBA" id="ARBA00022759"/>
    </source>
</evidence>
<dbReference type="EMBL" id="LT838813">
    <property type="protein sequence ID" value="SMD41698.1"/>
    <property type="molecule type" value="Genomic_DNA"/>
</dbReference>
<evidence type="ECO:0000313" key="9">
    <source>
        <dbReference type="Proteomes" id="UP000192333"/>
    </source>
</evidence>
<dbReference type="Gene3D" id="3.30.920.30">
    <property type="entry name" value="Hypothetical protein"/>
    <property type="match status" value="1"/>
</dbReference>
<organism evidence="8 9">
    <name type="scientific">Aquiflexum balticum DSM 16537</name>
    <dbReference type="NCBI Taxonomy" id="758820"/>
    <lineage>
        <taxon>Bacteria</taxon>
        <taxon>Pseudomonadati</taxon>
        <taxon>Bacteroidota</taxon>
        <taxon>Cytophagia</taxon>
        <taxon>Cytophagales</taxon>
        <taxon>Cyclobacteriaceae</taxon>
        <taxon>Aquiflexum</taxon>
    </lineage>
</organism>
<keyword evidence="6" id="KW-0694">RNA-binding</keyword>
<evidence type="ECO:0000256" key="7">
    <source>
        <dbReference type="ARBA" id="ARBA00023016"/>
    </source>
</evidence>
<evidence type="ECO:0000256" key="1">
    <source>
        <dbReference type="ARBA" id="ARBA00006620"/>
    </source>
</evidence>
<protein>
    <submittedName>
        <fullName evidence="8">mRNA interferase HicA</fullName>
    </submittedName>
</protein>
<sequence>MGNLPSLSPKELCKILEKNGFELRRIKGSHHFFQHPISGKITVVPMHNKDLPKGTFLAILKQAGIDKNEL</sequence>
<keyword evidence="7" id="KW-0346">Stress response</keyword>
<evidence type="ECO:0000256" key="3">
    <source>
        <dbReference type="ARBA" id="ARBA00022722"/>
    </source>
</evidence>
<evidence type="ECO:0000313" key="8">
    <source>
        <dbReference type="EMBL" id="SMD41698.1"/>
    </source>
</evidence>
<dbReference type="STRING" id="758820.SAMN00777080_0228"/>
<accession>A0A1W2GZC4</accession>
<keyword evidence="2" id="KW-1277">Toxin-antitoxin system</keyword>
<keyword evidence="3" id="KW-0540">Nuclease</keyword>
<evidence type="ECO:0000256" key="2">
    <source>
        <dbReference type="ARBA" id="ARBA00022649"/>
    </source>
</evidence>
<keyword evidence="4" id="KW-0255">Endonuclease</keyword>
<keyword evidence="5" id="KW-0378">Hydrolase</keyword>
<dbReference type="InterPro" id="IPR012933">
    <property type="entry name" value="HicA_mRNA_interferase"/>
</dbReference>
<dbReference type="PANTHER" id="PTHR34873:SF3">
    <property type="entry name" value="ADDICTION MODULE TOXIN, HICA FAMILY"/>
    <property type="match status" value="1"/>
</dbReference>
<gene>
    <name evidence="8" type="ORF">SAMN00777080_0228</name>
</gene>
<evidence type="ECO:0000256" key="5">
    <source>
        <dbReference type="ARBA" id="ARBA00022801"/>
    </source>
</evidence>
<proteinExistence type="inferred from homology"/>
<dbReference type="AlphaFoldDB" id="A0A1W2GZC4"/>
<dbReference type="GO" id="GO:0003729">
    <property type="term" value="F:mRNA binding"/>
    <property type="evidence" value="ECO:0007669"/>
    <property type="project" value="InterPro"/>
</dbReference>
<dbReference type="Proteomes" id="UP000192333">
    <property type="component" value="Chromosome I"/>
</dbReference>
<comment type="similarity">
    <text evidence="1">Belongs to the HicA mRNA interferase family.</text>
</comment>
<dbReference type="GO" id="GO:0004519">
    <property type="term" value="F:endonuclease activity"/>
    <property type="evidence" value="ECO:0007669"/>
    <property type="project" value="UniProtKB-KW"/>
</dbReference>
<name>A0A1W2GZC4_9BACT</name>
<dbReference type="RefSeq" id="WP_084118562.1">
    <property type="nucleotide sequence ID" value="NZ_LT838813.1"/>
</dbReference>
<dbReference type="SUPFAM" id="SSF54786">
    <property type="entry name" value="YcfA/nrd intein domain"/>
    <property type="match status" value="1"/>
</dbReference>
<dbReference type="Pfam" id="PF07927">
    <property type="entry name" value="HicA_toxin"/>
    <property type="match status" value="1"/>
</dbReference>
<keyword evidence="9" id="KW-1185">Reference proteome</keyword>
<dbReference type="InterPro" id="IPR038570">
    <property type="entry name" value="HicA_sf"/>
</dbReference>